<reference evidence="1 2" key="1">
    <citation type="submission" date="2019-11" db="EMBL/GenBank/DDBJ databases">
        <title>Metabolism of dissolved organic matter in forest soils.</title>
        <authorList>
            <person name="Cyle K.T."/>
            <person name="Wilhelm R.C."/>
            <person name="Martinez C.E."/>
        </authorList>
    </citation>
    <scope>NUCLEOTIDE SEQUENCE [LARGE SCALE GENOMIC DNA]</scope>
    <source>
        <strain evidence="1 2">5N</strain>
    </source>
</reference>
<evidence type="ECO:0008006" key="3">
    <source>
        <dbReference type="Google" id="ProtNLM"/>
    </source>
</evidence>
<dbReference type="SUPFAM" id="SSF103642">
    <property type="entry name" value="Sec-C motif"/>
    <property type="match status" value="1"/>
</dbReference>
<dbReference type="Proteomes" id="UP000655523">
    <property type="component" value="Unassembled WGS sequence"/>
</dbReference>
<evidence type="ECO:0000313" key="2">
    <source>
        <dbReference type="Proteomes" id="UP000655523"/>
    </source>
</evidence>
<proteinExistence type="predicted"/>
<evidence type="ECO:0000313" key="1">
    <source>
        <dbReference type="EMBL" id="NPT58780.1"/>
    </source>
</evidence>
<dbReference type="AlphaFoldDB" id="A0A972SME5"/>
<dbReference type="Pfam" id="PF02810">
    <property type="entry name" value="SEC-C"/>
    <property type="match status" value="1"/>
</dbReference>
<dbReference type="EMBL" id="WOEZ01000180">
    <property type="protein sequence ID" value="NPT58780.1"/>
    <property type="molecule type" value="Genomic_DNA"/>
</dbReference>
<name>A0A972SME5_9BURK</name>
<protein>
    <recommendedName>
        <fullName evidence="3">SEC-C motif-containing protein</fullName>
    </recommendedName>
</protein>
<dbReference type="InterPro" id="IPR004027">
    <property type="entry name" value="SEC_C_motif"/>
</dbReference>
<dbReference type="Gene3D" id="3.10.450.50">
    <property type="match status" value="1"/>
</dbReference>
<gene>
    <name evidence="1" type="ORF">GNZ13_30540</name>
</gene>
<organism evidence="1 2">
    <name type="scientific">Paraburkholderia elongata</name>
    <dbReference type="NCBI Taxonomy" id="2675747"/>
    <lineage>
        <taxon>Bacteria</taxon>
        <taxon>Pseudomonadati</taxon>
        <taxon>Pseudomonadota</taxon>
        <taxon>Betaproteobacteria</taxon>
        <taxon>Burkholderiales</taxon>
        <taxon>Burkholderiaceae</taxon>
        <taxon>Paraburkholderia</taxon>
    </lineage>
</organism>
<dbReference type="PANTHER" id="PTHR33747">
    <property type="entry name" value="UPF0225 PROTEIN SCO1677"/>
    <property type="match status" value="1"/>
</dbReference>
<sequence>MESFDVVRAAYEKDRVELSVQGDVDLAEYYFRTRPEERTFAGMMAEERLNKLRQWSTSHPFEPAKIVEKSRPIVSGPKIGRNDPCRCGSGRKYKKCCGPAETTLH</sequence>
<dbReference type="PANTHER" id="PTHR33747:SF1">
    <property type="entry name" value="ADENYLATE CYCLASE-ASSOCIATED CAP C-TERMINAL DOMAIN-CONTAINING PROTEIN"/>
    <property type="match status" value="1"/>
</dbReference>
<comment type="caution">
    <text evidence="1">The sequence shown here is derived from an EMBL/GenBank/DDBJ whole genome shotgun (WGS) entry which is preliminary data.</text>
</comment>
<keyword evidence="2" id="KW-1185">Reference proteome</keyword>
<accession>A0A972SME5</accession>